<dbReference type="EMBL" id="CASHTH010003177">
    <property type="protein sequence ID" value="CAI8041293.1"/>
    <property type="molecule type" value="Genomic_DNA"/>
</dbReference>
<proteinExistence type="inferred from homology"/>
<dbReference type="InterPro" id="IPR050738">
    <property type="entry name" value="Sulfatase"/>
</dbReference>
<evidence type="ECO:0000256" key="4">
    <source>
        <dbReference type="ARBA" id="ARBA00022801"/>
    </source>
</evidence>
<dbReference type="PANTHER" id="PTHR42693">
    <property type="entry name" value="ARYLSULFATASE FAMILY MEMBER"/>
    <property type="match status" value="1"/>
</dbReference>
<dbReference type="SUPFAM" id="SSF53649">
    <property type="entry name" value="Alkaline phosphatase-like"/>
    <property type="match status" value="1"/>
</dbReference>
<dbReference type="Pfam" id="PF00884">
    <property type="entry name" value="Sulfatase"/>
    <property type="match status" value="1"/>
</dbReference>
<evidence type="ECO:0000256" key="1">
    <source>
        <dbReference type="ARBA" id="ARBA00001913"/>
    </source>
</evidence>
<evidence type="ECO:0000313" key="7">
    <source>
        <dbReference type="EMBL" id="CAI8041293.1"/>
    </source>
</evidence>
<keyword evidence="4" id="KW-0378">Hydrolase</keyword>
<keyword evidence="5" id="KW-0106">Calcium</keyword>
<sequence length="462" mass="51014">MLHPFKLLDDLGYGDLEMYPNPHSPHGRISTPYIKSLASQGMTFTEAYAGAPVCAPSRCALMTGRHTGHCTVRQNGQVLADSDVTIASVLQKAGYHTGLIGKWGLGSTNYPPATNIPNPEGFDLFLGYNSQENAHNYYPYTLFRNKSQIFFPDNENASTENCGHPLTQNCTWAEDVFVNTTTEFLSNLSKSESAFFLFLSFTSPHAGGIGINAETGIPAPYDTPQYANQSWPKVERDFASVITLQDQQVGQIVKELDSLGLGNDTVVFFASDNGAHNEGGHSYQFFESSGPLRGYKRSLHEGGVRSPLIVRWVCEPVYCSYHTDMVYCETAAWSSETRSCGPATVGLLGFLGHRCRYSWRTAELSACTAHPTGQFPGPTRYIYHEFCYPNEDKSGWGQAVRFMNWKAVRQVTFSHFNISYTSFGCPDVSGDSPDVVRLAVQYMDDAHSSGPKCGYLPPHPNN</sequence>
<dbReference type="Gene3D" id="3.40.720.10">
    <property type="entry name" value="Alkaline Phosphatase, subunit A"/>
    <property type="match status" value="1"/>
</dbReference>
<evidence type="ECO:0000256" key="2">
    <source>
        <dbReference type="ARBA" id="ARBA00008779"/>
    </source>
</evidence>
<dbReference type="Proteomes" id="UP001174909">
    <property type="component" value="Unassembled WGS sequence"/>
</dbReference>
<name>A0AA35T4I9_GEOBA</name>
<feature type="domain" description="Sulfatase N-terminal" evidence="6">
    <location>
        <begin position="8"/>
        <end position="312"/>
    </location>
</feature>
<dbReference type="PANTHER" id="PTHR42693:SF53">
    <property type="entry name" value="ENDO-4-O-SULFATASE"/>
    <property type="match status" value="1"/>
</dbReference>
<evidence type="ECO:0000313" key="8">
    <source>
        <dbReference type="Proteomes" id="UP001174909"/>
    </source>
</evidence>
<dbReference type="InterPro" id="IPR017850">
    <property type="entry name" value="Alkaline_phosphatase_core_sf"/>
</dbReference>
<gene>
    <name evidence="7" type="ORF">GBAR_LOCUS22959</name>
</gene>
<evidence type="ECO:0000256" key="5">
    <source>
        <dbReference type="ARBA" id="ARBA00022837"/>
    </source>
</evidence>
<dbReference type="InterPro" id="IPR000917">
    <property type="entry name" value="Sulfatase_N"/>
</dbReference>
<dbReference type="PROSITE" id="PS00523">
    <property type="entry name" value="SULFATASE_1"/>
    <property type="match status" value="1"/>
</dbReference>
<dbReference type="InterPro" id="IPR024607">
    <property type="entry name" value="Sulfatase_CS"/>
</dbReference>
<evidence type="ECO:0000256" key="3">
    <source>
        <dbReference type="ARBA" id="ARBA00022723"/>
    </source>
</evidence>
<dbReference type="AlphaFoldDB" id="A0AA35T4I9"/>
<reference evidence="7" key="1">
    <citation type="submission" date="2023-03" db="EMBL/GenBank/DDBJ databases">
        <authorList>
            <person name="Steffen K."/>
            <person name="Cardenas P."/>
        </authorList>
    </citation>
    <scope>NUCLEOTIDE SEQUENCE</scope>
</reference>
<comment type="similarity">
    <text evidence="2">Belongs to the sulfatase family.</text>
</comment>
<organism evidence="7 8">
    <name type="scientific">Geodia barretti</name>
    <name type="common">Barrett's horny sponge</name>
    <dbReference type="NCBI Taxonomy" id="519541"/>
    <lineage>
        <taxon>Eukaryota</taxon>
        <taxon>Metazoa</taxon>
        <taxon>Porifera</taxon>
        <taxon>Demospongiae</taxon>
        <taxon>Heteroscleromorpha</taxon>
        <taxon>Tetractinellida</taxon>
        <taxon>Astrophorina</taxon>
        <taxon>Geodiidae</taxon>
        <taxon>Geodia</taxon>
    </lineage>
</organism>
<keyword evidence="8" id="KW-1185">Reference proteome</keyword>
<protein>
    <submittedName>
        <fullName evidence="7">Steryl-sulfatase</fullName>
    </submittedName>
</protein>
<comment type="caution">
    <text evidence="7">The sequence shown here is derived from an EMBL/GenBank/DDBJ whole genome shotgun (WGS) entry which is preliminary data.</text>
</comment>
<accession>A0AA35T4I9</accession>
<keyword evidence="3" id="KW-0479">Metal-binding</keyword>
<evidence type="ECO:0000259" key="6">
    <source>
        <dbReference type="Pfam" id="PF00884"/>
    </source>
</evidence>
<comment type="cofactor">
    <cofactor evidence="1">
        <name>Ca(2+)</name>
        <dbReference type="ChEBI" id="CHEBI:29108"/>
    </cofactor>
</comment>
<dbReference type="GO" id="GO:0004065">
    <property type="term" value="F:arylsulfatase activity"/>
    <property type="evidence" value="ECO:0007669"/>
    <property type="project" value="TreeGrafter"/>
</dbReference>
<dbReference type="GO" id="GO:0046872">
    <property type="term" value="F:metal ion binding"/>
    <property type="evidence" value="ECO:0007669"/>
    <property type="project" value="UniProtKB-KW"/>
</dbReference>